<sequence>MEFDTLEQLKHVLKDYTIAEGRRIFYVKNDKRKIRCKCASGKEKTMIAKNWVADKFEKRLLTQPYLTYEEAFDHIKIDFNVVCSDKMIYRVLRKQFWQQYIARNNLHNSWFTTTVYQIVCLFGWV</sequence>
<dbReference type="AlphaFoldDB" id="A0A444WQ29"/>
<dbReference type="EMBL" id="SDMP01000025">
    <property type="protein sequence ID" value="RYQ79528.1"/>
    <property type="molecule type" value="Genomic_DNA"/>
</dbReference>
<keyword evidence="2" id="KW-1185">Reference proteome</keyword>
<reference evidence="1 2" key="1">
    <citation type="submission" date="2019-01" db="EMBL/GenBank/DDBJ databases">
        <title>Sequencing of cultivated peanut Arachis hypogaea provides insights into genome evolution and oil improvement.</title>
        <authorList>
            <person name="Chen X."/>
        </authorList>
    </citation>
    <scope>NUCLEOTIDE SEQUENCE [LARGE SCALE GENOMIC DNA]</scope>
    <source>
        <strain evidence="2">cv. Fuhuasheng</strain>
        <tissue evidence="1">Leaves</tissue>
    </source>
</reference>
<evidence type="ECO:0000313" key="2">
    <source>
        <dbReference type="Proteomes" id="UP000289738"/>
    </source>
</evidence>
<comment type="caution">
    <text evidence="1">The sequence shown here is derived from an EMBL/GenBank/DDBJ whole genome shotgun (WGS) entry which is preliminary data.</text>
</comment>
<name>A0A444WQ29_ARAHY</name>
<dbReference type="Proteomes" id="UP000289738">
    <property type="component" value="Unassembled WGS sequence"/>
</dbReference>
<gene>
    <name evidence="1" type="ORF">Ahy_Scaffold5g107744</name>
</gene>
<organism evidence="1 2">
    <name type="scientific">Arachis hypogaea</name>
    <name type="common">Peanut</name>
    <dbReference type="NCBI Taxonomy" id="3818"/>
    <lineage>
        <taxon>Eukaryota</taxon>
        <taxon>Viridiplantae</taxon>
        <taxon>Streptophyta</taxon>
        <taxon>Embryophyta</taxon>
        <taxon>Tracheophyta</taxon>
        <taxon>Spermatophyta</taxon>
        <taxon>Magnoliopsida</taxon>
        <taxon>eudicotyledons</taxon>
        <taxon>Gunneridae</taxon>
        <taxon>Pentapetalae</taxon>
        <taxon>rosids</taxon>
        <taxon>fabids</taxon>
        <taxon>Fabales</taxon>
        <taxon>Fabaceae</taxon>
        <taxon>Papilionoideae</taxon>
        <taxon>50 kb inversion clade</taxon>
        <taxon>dalbergioids sensu lato</taxon>
        <taxon>Dalbergieae</taxon>
        <taxon>Pterocarpus clade</taxon>
        <taxon>Arachis</taxon>
    </lineage>
</organism>
<protein>
    <submittedName>
        <fullName evidence="1">Uncharacterized protein</fullName>
    </submittedName>
</protein>
<accession>A0A444WQ29</accession>
<evidence type="ECO:0000313" key="1">
    <source>
        <dbReference type="EMBL" id="RYQ79528.1"/>
    </source>
</evidence>
<proteinExistence type="predicted"/>